<protein>
    <submittedName>
        <fullName evidence="3">Mannose-6-phosphate isomerase</fullName>
    </submittedName>
</protein>
<keyword evidence="1" id="KW-0472">Membrane</keyword>
<dbReference type="WBParaSite" id="PgR008_g132_t01">
    <property type="protein sequence ID" value="PgR008_g132_t01"/>
    <property type="gene ID" value="PgR008_g132"/>
</dbReference>
<name>A0A915AJS0_PARUN</name>
<proteinExistence type="predicted"/>
<keyword evidence="1" id="KW-1133">Transmembrane helix</keyword>
<evidence type="ECO:0000256" key="1">
    <source>
        <dbReference type="SAM" id="Phobius"/>
    </source>
</evidence>
<dbReference type="Proteomes" id="UP000887569">
    <property type="component" value="Unplaced"/>
</dbReference>
<keyword evidence="2" id="KW-1185">Reference proteome</keyword>
<accession>A0A915AJS0</accession>
<organism evidence="2 3">
    <name type="scientific">Parascaris univalens</name>
    <name type="common">Nematode worm</name>
    <dbReference type="NCBI Taxonomy" id="6257"/>
    <lineage>
        <taxon>Eukaryota</taxon>
        <taxon>Metazoa</taxon>
        <taxon>Ecdysozoa</taxon>
        <taxon>Nematoda</taxon>
        <taxon>Chromadorea</taxon>
        <taxon>Rhabditida</taxon>
        <taxon>Spirurina</taxon>
        <taxon>Ascaridomorpha</taxon>
        <taxon>Ascaridoidea</taxon>
        <taxon>Ascarididae</taxon>
        <taxon>Parascaris</taxon>
    </lineage>
</organism>
<feature type="transmembrane region" description="Helical" evidence="1">
    <location>
        <begin position="70"/>
        <end position="87"/>
    </location>
</feature>
<reference evidence="3" key="1">
    <citation type="submission" date="2022-11" db="UniProtKB">
        <authorList>
            <consortium name="WormBaseParasite"/>
        </authorList>
    </citation>
    <scope>IDENTIFICATION</scope>
</reference>
<sequence>MKGARSEVRRTAVETGAWRCAWTVGGGWCTARRGRRWRLRLEATEACCRCYTDWVVHGLIHGACIQDLHILTRLSLLFILFLIVVFLNS</sequence>
<evidence type="ECO:0000313" key="2">
    <source>
        <dbReference type="Proteomes" id="UP000887569"/>
    </source>
</evidence>
<evidence type="ECO:0000313" key="3">
    <source>
        <dbReference type="WBParaSite" id="PgR008_g132_t01"/>
    </source>
</evidence>
<dbReference type="AlphaFoldDB" id="A0A915AJS0"/>
<keyword evidence="1" id="KW-0812">Transmembrane</keyword>